<dbReference type="PANTHER" id="PTHR35529:SF1">
    <property type="entry name" value="MANGANESE EFFLUX PUMP MNTP-RELATED"/>
    <property type="match status" value="1"/>
</dbReference>
<evidence type="ECO:0000256" key="2">
    <source>
        <dbReference type="ARBA" id="ARBA00022475"/>
    </source>
</evidence>
<dbReference type="GO" id="GO:0005886">
    <property type="term" value="C:plasma membrane"/>
    <property type="evidence" value="ECO:0007669"/>
    <property type="project" value="UniProtKB-SubCell"/>
</dbReference>
<dbReference type="GeneID" id="96876814"/>
<dbReference type="EMBL" id="CP038613">
    <property type="protein sequence ID" value="QBY43094.1"/>
    <property type="molecule type" value="Genomic_DNA"/>
</dbReference>
<keyword evidence="6 8" id="KW-0472">Membrane</keyword>
<comment type="subcellular location">
    <subcellularLocation>
        <location evidence="8">Cell membrane</location>
        <topology evidence="8">Multi-pass membrane protein</topology>
    </subcellularLocation>
</comment>
<reference evidence="10 13" key="1">
    <citation type="submission" date="2019-03" db="EMBL/GenBank/DDBJ databases">
        <title>Long-read sequencing reveals hyperdense prophage content in a complex bacterial symbiont genome.</title>
        <authorList>
            <person name="Frost C.L."/>
            <person name="Siozios S."/>
            <person name="Nadal-Jimenez P."/>
            <person name="Brockhurst M.A."/>
            <person name="King K.C."/>
            <person name="Darby A.C."/>
            <person name="Hurst G.D.D."/>
        </authorList>
    </citation>
    <scope>NUCLEOTIDE SEQUENCE [LARGE SCALE GENOMIC DNA]</scope>
    <source>
        <strain evidence="10 13">FIN</strain>
    </source>
</reference>
<evidence type="ECO:0000256" key="8">
    <source>
        <dbReference type="HAMAP-Rule" id="MF_01521"/>
    </source>
</evidence>
<evidence type="ECO:0000256" key="7">
    <source>
        <dbReference type="ARBA" id="ARBA00023211"/>
    </source>
</evidence>
<evidence type="ECO:0000313" key="11">
    <source>
        <dbReference type="EMBL" id="WGM02847.1"/>
    </source>
</evidence>
<feature type="transmembrane region" description="Helical" evidence="8">
    <location>
        <begin position="41"/>
        <end position="61"/>
    </location>
</feature>
<evidence type="ECO:0000256" key="3">
    <source>
        <dbReference type="ARBA" id="ARBA00022692"/>
    </source>
</evidence>
<keyword evidence="7 8" id="KW-0464">Manganese</keyword>
<dbReference type="AlphaFoldDB" id="A0A4P7KZL3"/>
<dbReference type="NCBIfam" id="NF008546">
    <property type="entry name" value="PRK11469.1"/>
    <property type="match status" value="1"/>
</dbReference>
<dbReference type="Pfam" id="PF02659">
    <property type="entry name" value="Mntp"/>
    <property type="match status" value="1"/>
</dbReference>
<keyword evidence="9" id="KW-0732">Signal</keyword>
<evidence type="ECO:0000256" key="9">
    <source>
        <dbReference type="SAM" id="SignalP"/>
    </source>
</evidence>
<evidence type="ECO:0000256" key="1">
    <source>
        <dbReference type="ARBA" id="ARBA00022448"/>
    </source>
</evidence>
<comment type="function">
    <text evidence="8">Probably functions as a manganese efflux pump.</text>
</comment>
<evidence type="ECO:0000313" key="10">
    <source>
        <dbReference type="EMBL" id="QBY43094.1"/>
    </source>
</evidence>
<dbReference type="InterPro" id="IPR003810">
    <property type="entry name" value="Mntp/YtaF"/>
</dbReference>
<evidence type="ECO:0000256" key="5">
    <source>
        <dbReference type="ARBA" id="ARBA00023065"/>
    </source>
</evidence>
<gene>
    <name evidence="8 10" type="primary">mntP</name>
    <name evidence="10" type="ORF">ArsFIN_16580</name>
    <name evidence="11" type="ORF">QE210_07180</name>
    <name evidence="12" type="ORF">QE258_07635</name>
</gene>
<dbReference type="KEGG" id="ans:ArsFIN_16580"/>
<keyword evidence="3 8" id="KW-0812">Transmembrane</keyword>
<dbReference type="HAMAP" id="MF_01521">
    <property type="entry name" value="MntP_pump"/>
    <property type="match status" value="1"/>
</dbReference>
<dbReference type="EMBL" id="CP123504">
    <property type="protein sequence ID" value="WGM02847.1"/>
    <property type="molecule type" value="Genomic_DNA"/>
</dbReference>
<sequence>MNLYTTLALSLALSMDAFAVSVCKGATLFNPSLREAIRTGLIFGVIEAITPIIGWCLGLLASQYVIKWNHWIAFGLLFILGSQMIYQSYHRAKNNNKSPLIHYHNSFTLITTAIATSLDAMAIGVSLAFLQINIIHTAMTIGLMTMIMATLGILLGRYIGPLLGKTAEMMGGVTLIMIGFSIIYQHI</sequence>
<name>A0A4P7KZL3_9GAMM</name>
<feature type="transmembrane region" description="Helical" evidence="8">
    <location>
        <begin position="106"/>
        <end position="129"/>
    </location>
</feature>
<evidence type="ECO:0000313" key="13">
    <source>
        <dbReference type="Proteomes" id="UP000295134"/>
    </source>
</evidence>
<dbReference type="InterPro" id="IPR022929">
    <property type="entry name" value="Put_MntP"/>
</dbReference>
<keyword evidence="1 8" id="KW-0813">Transport</keyword>
<dbReference type="RefSeq" id="WP_026821638.1">
    <property type="nucleotide sequence ID" value="NZ_CP038613.1"/>
</dbReference>
<dbReference type="GO" id="GO:0005384">
    <property type="term" value="F:manganese ion transmembrane transporter activity"/>
    <property type="evidence" value="ECO:0007669"/>
    <property type="project" value="UniProtKB-UniRule"/>
</dbReference>
<evidence type="ECO:0000313" key="14">
    <source>
        <dbReference type="Proteomes" id="UP001177592"/>
    </source>
</evidence>
<feature type="transmembrane region" description="Helical" evidence="8">
    <location>
        <begin position="141"/>
        <end position="160"/>
    </location>
</feature>
<keyword evidence="14" id="KW-1185">Reference proteome</keyword>
<evidence type="ECO:0000256" key="6">
    <source>
        <dbReference type="ARBA" id="ARBA00023136"/>
    </source>
</evidence>
<feature type="signal peptide" evidence="9">
    <location>
        <begin position="1"/>
        <end position="19"/>
    </location>
</feature>
<comment type="similarity">
    <text evidence="8">Belongs to the MntP (TC 9.B.29) family.</text>
</comment>
<accession>A0A4P7KZL3</accession>
<dbReference type="EMBL" id="CP123523">
    <property type="protein sequence ID" value="WGM07126.1"/>
    <property type="molecule type" value="Genomic_DNA"/>
</dbReference>
<feature type="transmembrane region" description="Helical" evidence="8">
    <location>
        <begin position="68"/>
        <end position="86"/>
    </location>
</feature>
<dbReference type="PANTHER" id="PTHR35529">
    <property type="entry name" value="MANGANESE EFFLUX PUMP MNTP-RELATED"/>
    <property type="match status" value="1"/>
</dbReference>
<keyword evidence="2 8" id="KW-1003">Cell membrane</keyword>
<dbReference type="Proteomes" id="UP000295134">
    <property type="component" value="Chromosome"/>
</dbReference>
<keyword evidence="4 8" id="KW-1133">Transmembrane helix</keyword>
<keyword evidence="5 8" id="KW-0406">Ion transport</keyword>
<evidence type="ECO:0000256" key="4">
    <source>
        <dbReference type="ARBA" id="ARBA00022989"/>
    </source>
</evidence>
<evidence type="ECO:0000313" key="12">
    <source>
        <dbReference type="EMBL" id="WGM07126.1"/>
    </source>
</evidence>
<feature type="chain" id="PRO_5044607053" description="Putative manganese efflux pump MntP" evidence="9">
    <location>
        <begin position="20"/>
        <end position="187"/>
    </location>
</feature>
<proteinExistence type="inferred from homology"/>
<dbReference type="Proteomes" id="UP001177595">
    <property type="component" value="Chromosome"/>
</dbReference>
<protein>
    <recommendedName>
        <fullName evidence="8">Putative manganese efflux pump MntP</fullName>
    </recommendedName>
</protein>
<dbReference type="Proteomes" id="UP001177592">
    <property type="component" value="Chromosome"/>
</dbReference>
<organism evidence="10 13">
    <name type="scientific">Arsenophonus nasoniae</name>
    <name type="common">son-killer infecting Nasonia vitripennis</name>
    <dbReference type="NCBI Taxonomy" id="638"/>
    <lineage>
        <taxon>Bacteria</taxon>
        <taxon>Pseudomonadati</taxon>
        <taxon>Pseudomonadota</taxon>
        <taxon>Gammaproteobacteria</taxon>
        <taxon>Enterobacterales</taxon>
        <taxon>Morganellaceae</taxon>
        <taxon>Arsenophonus</taxon>
    </lineage>
</organism>
<reference evidence="11" key="2">
    <citation type="submission" date="2023-04" db="EMBL/GenBank/DDBJ databases">
        <title>Genome dynamics across the evolutionary transition to endosymbiosis.</title>
        <authorList>
            <person name="Siozios S."/>
            <person name="Nadal-Jimenez P."/>
            <person name="Azagi T."/>
            <person name="Sprong H."/>
            <person name="Frost C.L."/>
            <person name="Parratt S.R."/>
            <person name="Taylor G."/>
            <person name="Brettell L."/>
            <person name="Lew K.C."/>
            <person name="Croft L."/>
            <person name="King K.C."/>
            <person name="Brockhurst M.A."/>
            <person name="Hypsa V."/>
            <person name="Novakova E."/>
            <person name="Darby A.C."/>
            <person name="Hurst G.D.D."/>
        </authorList>
    </citation>
    <scope>NUCLEOTIDE SEQUENCE</scope>
    <source>
        <strain evidence="12">ANv_CAN</strain>
        <strain evidence="11">APv</strain>
    </source>
</reference>
<feature type="transmembrane region" description="Helical" evidence="8">
    <location>
        <begin position="166"/>
        <end position="184"/>
    </location>
</feature>